<accession>A0AAE1YX35</accession>
<dbReference type="InterPro" id="IPR033443">
    <property type="entry name" value="PROP1-like_PPR_dom"/>
</dbReference>
<dbReference type="FunFam" id="1.25.40.10:FF:000678">
    <property type="entry name" value="Pentatricopeptide repeat-containing protein MRL1 chloroplastic"/>
    <property type="match status" value="1"/>
</dbReference>
<dbReference type="PANTHER" id="PTHR47935:SF1">
    <property type="entry name" value="PENTATRICOPEPTIDE REPEAT-CONTAINING PROTEIN MRL1, CHLOROPLASTIC"/>
    <property type="match status" value="1"/>
</dbReference>
<dbReference type="Gene3D" id="1.25.40.10">
    <property type="entry name" value="Tetratricopeptide repeat domain"/>
    <property type="match status" value="3"/>
</dbReference>
<feature type="repeat" description="PPR" evidence="2">
    <location>
        <begin position="594"/>
        <end position="628"/>
    </location>
</feature>
<dbReference type="InterPro" id="IPR011990">
    <property type="entry name" value="TPR-like_helical_dom_sf"/>
</dbReference>
<feature type="region of interest" description="Disordered" evidence="3">
    <location>
        <begin position="491"/>
        <end position="548"/>
    </location>
</feature>
<feature type="repeat" description="PPR" evidence="2">
    <location>
        <begin position="699"/>
        <end position="729"/>
    </location>
</feature>
<keyword evidence="4" id="KW-0472">Membrane</keyword>
<reference evidence="6" key="2">
    <citation type="journal article" date="2024" name="Plant">
        <title>Genomic evolution and insights into agronomic trait innovations of Sesamum species.</title>
        <authorList>
            <person name="Miao H."/>
            <person name="Wang L."/>
            <person name="Qu L."/>
            <person name="Liu H."/>
            <person name="Sun Y."/>
            <person name="Le M."/>
            <person name="Wang Q."/>
            <person name="Wei S."/>
            <person name="Zheng Y."/>
            <person name="Lin W."/>
            <person name="Duan Y."/>
            <person name="Cao H."/>
            <person name="Xiong S."/>
            <person name="Wang X."/>
            <person name="Wei L."/>
            <person name="Li C."/>
            <person name="Ma Q."/>
            <person name="Ju M."/>
            <person name="Zhao R."/>
            <person name="Li G."/>
            <person name="Mu C."/>
            <person name="Tian Q."/>
            <person name="Mei H."/>
            <person name="Zhang T."/>
            <person name="Gao T."/>
            <person name="Zhang H."/>
        </authorList>
    </citation>
    <scope>NUCLEOTIDE SEQUENCE</scope>
    <source>
        <strain evidence="6">3651</strain>
    </source>
</reference>
<feature type="compositionally biased region" description="Basic and acidic residues" evidence="3">
    <location>
        <begin position="498"/>
        <end position="513"/>
    </location>
</feature>
<reference evidence="6" key="1">
    <citation type="submission" date="2020-06" db="EMBL/GenBank/DDBJ databases">
        <authorList>
            <person name="Li T."/>
            <person name="Hu X."/>
            <person name="Zhang T."/>
            <person name="Song X."/>
            <person name="Zhang H."/>
            <person name="Dai N."/>
            <person name="Sheng W."/>
            <person name="Hou X."/>
            <person name="Wei L."/>
        </authorList>
    </citation>
    <scope>NUCLEOTIDE SEQUENCE</scope>
    <source>
        <strain evidence="6">3651</strain>
        <tissue evidence="6">Leaf</tissue>
    </source>
</reference>
<evidence type="ECO:0000259" key="5">
    <source>
        <dbReference type="Pfam" id="PF17177"/>
    </source>
</evidence>
<dbReference type="InterPro" id="IPR002885">
    <property type="entry name" value="PPR_rpt"/>
</dbReference>
<feature type="repeat" description="PPR" evidence="2">
    <location>
        <begin position="876"/>
        <end position="910"/>
    </location>
</feature>
<sequence>MESSFSLKPQAFSLTTRAPVYWPLSTRPVTLLRSEFLGCGHNLRLPRRRCKKLRLKSQPNHYKFLFKATLESRQMLVVVAAFAAVSAITVVYFTYSRRQFNVKQMSGRLTLTVSQHIRSMMSWIPTDSHRVDSSKIEAVDGSNDFMKETRENNQADQDVEAEIKFRETDVIPRGILIAEASQSQSQSDMVASCVHDNFTSQTSEILEKSSMASVSPEYNVPSFIKEVCEHENLNSVNSEWSVPEMQTNLGAALSSANHMQEETAQLGSLKLDKIFENESHSSGDSEWSVPVMQTNLAAAPSSANHIEEETAQLGRLKLDEICEHESPNSVDSEWSVPVMQTNLSAAPSSANHIQEETAQLGSLQLDEICEHENPNSVDSEWSVPVMQTNLGAAPSSANHIQEETAQLGSLKLELLEEGDMNNSNLIFRDSERKELHTINMASLEKIDNLEPLSSYATLQKDSNYSSLLKNSLAEGLNLTARNVTLPIGKFEEESPPGYHREGLFCHQQDSRNRKDLRKKGKNIFHPDRDKNLSSSSYPKEKNDNNKHNPSWQLRVYNQLLREGRLNDCIELLEDLEEKGLLDMDKVYHLIPNPTLSTFNMLMSVCASSQDSEGAFQVLQHVQEAGLRADCKLYTTLISTCAKSGKVDTMFKVFHDMVNAGVEPNVHTYGALIDGCAKAGQVAKAFGAYGILRSKNVKPDRVVFNALITACGQSGAVDRAFDVLAEMRAELQPIDPDHVTIGALMKACARADQVDRAREVYNMIHQYDIRGTAELYTIAVNSCSHHGDWELACSVYDDMIKKGVAPDEMFISALIDVAGHAGKVDAAFEILQEARAKGMHIGTISYSSLMGACSKARDWQKALELYEGIKSLNLKPTVSMMNALITALCDADQLQKAMETLSEMKAIGLCPNTITYSILLVASEKKDDLEAGLMLISQAKKDGVSPNLVMCRCLLAMCLRRFQAACTFGEPVLSFTFGQVQLNSKWTSLALMVYRETIVAGVAPTMDELSQVLGCLQLPHDVSVRNRLIENLGINTDTSKGANLLSLIDGFGEYDPRAFSLLEEAASLGVIPLVSLKESPIVVDVRNFQVHTAEVYLLTVLKGLKHRLAAGAKLPNVHILLPIEKAQIQTSAGEKMINIASRISQAVASLLRRLGLSYQGNESYGKIRINGVIIRKWFQPKLGSPYREKKIDLSSSIRHLGSGISRQQRKIRTVHLSLE</sequence>
<evidence type="ECO:0000256" key="1">
    <source>
        <dbReference type="ARBA" id="ARBA00022737"/>
    </source>
</evidence>
<feature type="repeat" description="PPR" evidence="2">
    <location>
        <begin position="664"/>
        <end position="698"/>
    </location>
</feature>
<gene>
    <name evidence="6" type="ORF">Salat_0103200</name>
</gene>
<dbReference type="PANTHER" id="PTHR47935">
    <property type="entry name" value="PENTATRICOPEPTIDE REPEAT-CONTAINING PROTEIN MRL1, CHLOROPLASTIC"/>
    <property type="match status" value="1"/>
</dbReference>
<name>A0AAE1YX35_9LAMI</name>
<dbReference type="NCBIfam" id="TIGR00756">
    <property type="entry name" value="PPR"/>
    <property type="match status" value="7"/>
</dbReference>
<keyword evidence="1" id="KW-0677">Repeat</keyword>
<dbReference type="InterPro" id="IPR053303">
    <property type="entry name" value="Chloroplast_PPR"/>
</dbReference>
<dbReference type="PROSITE" id="PS51375">
    <property type="entry name" value="PPR"/>
    <property type="match status" value="7"/>
</dbReference>
<evidence type="ECO:0000313" key="7">
    <source>
        <dbReference type="Proteomes" id="UP001293254"/>
    </source>
</evidence>
<dbReference type="AlphaFoldDB" id="A0AAE1YX35"/>
<organism evidence="6 7">
    <name type="scientific">Sesamum alatum</name>
    <dbReference type="NCBI Taxonomy" id="300844"/>
    <lineage>
        <taxon>Eukaryota</taxon>
        <taxon>Viridiplantae</taxon>
        <taxon>Streptophyta</taxon>
        <taxon>Embryophyta</taxon>
        <taxon>Tracheophyta</taxon>
        <taxon>Spermatophyta</taxon>
        <taxon>Magnoliopsida</taxon>
        <taxon>eudicotyledons</taxon>
        <taxon>Gunneridae</taxon>
        <taxon>Pentapetalae</taxon>
        <taxon>asterids</taxon>
        <taxon>lamiids</taxon>
        <taxon>Lamiales</taxon>
        <taxon>Pedaliaceae</taxon>
        <taxon>Sesamum</taxon>
    </lineage>
</organism>
<evidence type="ECO:0000256" key="4">
    <source>
        <dbReference type="SAM" id="Phobius"/>
    </source>
</evidence>
<evidence type="ECO:0000256" key="2">
    <source>
        <dbReference type="PROSITE-ProRule" id="PRU00708"/>
    </source>
</evidence>
<dbReference type="Pfam" id="PF17177">
    <property type="entry name" value="PPR_long"/>
    <property type="match status" value="2"/>
</dbReference>
<dbReference type="FunFam" id="1.25.40.10:FF:000542">
    <property type="entry name" value="Pentatricopeptide repeat-containing protein MRL1, chloroplastic isoform X1"/>
    <property type="match status" value="1"/>
</dbReference>
<proteinExistence type="predicted"/>
<feature type="domain" description="PROP1-like PPR" evidence="5">
    <location>
        <begin position="597"/>
        <end position="766"/>
    </location>
</feature>
<dbReference type="Proteomes" id="UP001293254">
    <property type="component" value="Unassembled WGS sequence"/>
</dbReference>
<keyword evidence="4" id="KW-0812">Transmembrane</keyword>
<feature type="repeat" description="PPR" evidence="2">
    <location>
        <begin position="629"/>
        <end position="663"/>
    </location>
</feature>
<keyword evidence="7" id="KW-1185">Reference proteome</keyword>
<feature type="domain" description="PROP1-like PPR" evidence="5">
    <location>
        <begin position="772"/>
        <end position="925"/>
    </location>
</feature>
<protein>
    <submittedName>
        <fullName evidence="6">Pentatricopeptide repeat-containing protein MRL1, chloroplastic</fullName>
    </submittedName>
</protein>
<feature type="repeat" description="PPR" evidence="2">
    <location>
        <begin position="771"/>
        <end position="805"/>
    </location>
</feature>
<feature type="repeat" description="PPR" evidence="2">
    <location>
        <begin position="841"/>
        <end position="875"/>
    </location>
</feature>
<evidence type="ECO:0000313" key="6">
    <source>
        <dbReference type="EMBL" id="KAK4437692.1"/>
    </source>
</evidence>
<keyword evidence="4" id="KW-1133">Transmembrane helix</keyword>
<feature type="transmembrane region" description="Helical" evidence="4">
    <location>
        <begin position="75"/>
        <end position="95"/>
    </location>
</feature>
<evidence type="ECO:0000256" key="3">
    <source>
        <dbReference type="SAM" id="MobiDB-lite"/>
    </source>
</evidence>
<dbReference type="EMBL" id="JACGWO010000001">
    <property type="protein sequence ID" value="KAK4437692.1"/>
    <property type="molecule type" value="Genomic_DNA"/>
</dbReference>
<comment type="caution">
    <text evidence="6">The sequence shown here is derived from an EMBL/GenBank/DDBJ whole genome shotgun (WGS) entry which is preliminary data.</text>
</comment>